<dbReference type="EMBL" id="JAENGZ010001769">
    <property type="protein sequence ID" value="KAG6946303.1"/>
    <property type="molecule type" value="Genomic_DNA"/>
</dbReference>
<protein>
    <submittedName>
        <fullName evidence="1">Uncharacterized protein</fullName>
    </submittedName>
</protein>
<proteinExistence type="predicted"/>
<evidence type="ECO:0000313" key="1">
    <source>
        <dbReference type="EMBL" id="KAG6946303.1"/>
    </source>
</evidence>
<accession>A0A8T1TR40</accession>
<reference evidence="1" key="1">
    <citation type="submission" date="2021-01" db="EMBL/GenBank/DDBJ databases">
        <title>Phytophthora aleatoria, a newly-described species from Pinus radiata is distinct from Phytophthora cactorum isolates based on comparative genomics.</title>
        <authorList>
            <person name="Mcdougal R."/>
            <person name="Panda P."/>
            <person name="Williams N."/>
            <person name="Studholme D.J."/>
        </authorList>
    </citation>
    <scope>NUCLEOTIDE SEQUENCE</scope>
    <source>
        <strain evidence="1">NZFS 3830</strain>
    </source>
</reference>
<dbReference type="Proteomes" id="UP000688947">
    <property type="component" value="Unassembled WGS sequence"/>
</dbReference>
<name>A0A8T1TR40_9STRA</name>
<dbReference type="AlphaFoldDB" id="A0A8T1TR40"/>
<comment type="caution">
    <text evidence="1">The sequence shown here is derived from an EMBL/GenBank/DDBJ whole genome shotgun (WGS) entry which is preliminary data.</text>
</comment>
<organism evidence="1 2">
    <name type="scientific">Phytophthora cactorum</name>
    <dbReference type="NCBI Taxonomy" id="29920"/>
    <lineage>
        <taxon>Eukaryota</taxon>
        <taxon>Sar</taxon>
        <taxon>Stramenopiles</taxon>
        <taxon>Oomycota</taxon>
        <taxon>Peronosporomycetes</taxon>
        <taxon>Peronosporales</taxon>
        <taxon>Peronosporaceae</taxon>
        <taxon>Phytophthora</taxon>
    </lineage>
</organism>
<sequence length="55" mass="6390">MSSRRPQQVEMEIAKHVNVLRTLCFVMNFIFRTLRVLSIDSGIAFVEARLPFSFS</sequence>
<evidence type="ECO:0000313" key="2">
    <source>
        <dbReference type="Proteomes" id="UP000688947"/>
    </source>
</evidence>
<gene>
    <name evidence="1" type="ORF">JG687_00016789</name>
</gene>